<dbReference type="Gene3D" id="3.30.460.10">
    <property type="entry name" value="Beta Polymerase, domain 2"/>
    <property type="match status" value="1"/>
</dbReference>
<name>A0AAJ6CMV9_9BASI</name>
<feature type="compositionally biased region" description="Low complexity" evidence="10">
    <location>
        <begin position="42"/>
        <end position="56"/>
    </location>
</feature>
<keyword evidence="11" id="KW-1133">Transmembrane helix</keyword>
<dbReference type="Proteomes" id="UP001217582">
    <property type="component" value="Chromosome 5"/>
</dbReference>
<dbReference type="SUPFAM" id="SSF81301">
    <property type="entry name" value="Nucleotidyltransferase"/>
    <property type="match status" value="1"/>
</dbReference>
<proteinExistence type="inferred from homology"/>
<comment type="cofactor">
    <cofactor evidence="2">
        <name>Mg(2+)</name>
        <dbReference type="ChEBI" id="CHEBI:18420"/>
    </cofactor>
</comment>
<evidence type="ECO:0000259" key="13">
    <source>
        <dbReference type="Pfam" id="PF22600"/>
    </source>
</evidence>
<keyword evidence="8" id="KW-0479">Metal-binding</keyword>
<dbReference type="PANTHER" id="PTHR12271:SF40">
    <property type="entry name" value="POLY(A) RNA POLYMERASE GLD2"/>
    <property type="match status" value="1"/>
</dbReference>
<evidence type="ECO:0000256" key="5">
    <source>
        <dbReference type="ARBA" id="ARBA00012388"/>
    </source>
</evidence>
<feature type="region of interest" description="Disordered" evidence="10">
    <location>
        <begin position="473"/>
        <end position="530"/>
    </location>
</feature>
<evidence type="ECO:0000256" key="4">
    <source>
        <dbReference type="ARBA" id="ARBA00008593"/>
    </source>
</evidence>
<evidence type="ECO:0000256" key="2">
    <source>
        <dbReference type="ARBA" id="ARBA00001946"/>
    </source>
</evidence>
<dbReference type="Pfam" id="PF22600">
    <property type="entry name" value="MTPAP-like_central"/>
    <property type="match status" value="1"/>
</dbReference>
<evidence type="ECO:0000256" key="11">
    <source>
        <dbReference type="SAM" id="Phobius"/>
    </source>
</evidence>
<keyword evidence="6" id="KW-0963">Cytoplasm</keyword>
<evidence type="ECO:0000313" key="15">
    <source>
        <dbReference type="Proteomes" id="UP001217582"/>
    </source>
</evidence>
<feature type="region of interest" description="Disordered" evidence="10">
    <location>
        <begin position="1"/>
        <end position="58"/>
    </location>
</feature>
<dbReference type="GO" id="GO:1990817">
    <property type="term" value="F:poly(A) RNA polymerase activity"/>
    <property type="evidence" value="ECO:0007669"/>
    <property type="project" value="UniProtKB-EC"/>
</dbReference>
<comment type="subcellular location">
    <subcellularLocation>
        <location evidence="3">Cytoplasm</location>
    </subcellularLocation>
</comment>
<keyword evidence="7 14" id="KW-0808">Transferase</keyword>
<gene>
    <name evidence="14" type="ORF">MARU1_002823</name>
</gene>
<evidence type="ECO:0000256" key="7">
    <source>
        <dbReference type="ARBA" id="ARBA00022679"/>
    </source>
</evidence>
<evidence type="ECO:0000256" key="3">
    <source>
        <dbReference type="ARBA" id="ARBA00004496"/>
    </source>
</evidence>
<dbReference type="InterPro" id="IPR054708">
    <property type="entry name" value="MTPAP-like_central"/>
</dbReference>
<evidence type="ECO:0000256" key="10">
    <source>
        <dbReference type="SAM" id="MobiDB-lite"/>
    </source>
</evidence>
<dbReference type="CDD" id="cd05402">
    <property type="entry name" value="NT_PAP_TUTase"/>
    <property type="match status" value="1"/>
</dbReference>
<dbReference type="InterPro" id="IPR002058">
    <property type="entry name" value="PAP_assoc"/>
</dbReference>
<evidence type="ECO:0000259" key="12">
    <source>
        <dbReference type="Pfam" id="PF03828"/>
    </source>
</evidence>
<evidence type="ECO:0000313" key="14">
    <source>
        <dbReference type="EMBL" id="WFD16780.1"/>
    </source>
</evidence>
<sequence length="530" mass="59636">MNRRARSTEAPVRVPYQAHVRAGPGGKGAPSEAAQDRAPRHGAASKGSAGASSSSSVPYSYERHTSELSRAIIEYLAPMLPTEDEYRIKEGIRRELMRIASKVHPKATLLAFGSMANGFALKNSDMDLCCLVPRDGGEDRAALPSPSELVEQLSELIRQDTDFHVLPLPKARIPIIKISHSATPEIPYDISCDIGFNNQLALENTRLLLSYAMLDPPRLRALVLFIKVWTKRRKLNSPYTGTLSSYGYALLVLFFLIHVKKPAVLPNLQRIPAGRELSQHDIMLEGHSIYFYDDMEALRRIWHSDNTDSVGELLLDFFRYFSRDFNYTKDAIAMRTEGGLVTKESRRWTHDLLCIEDPFQAGYNVARTVTKDGLYTIRGEFMRASRLLANRTIRVPQLLHELCMEREDGLTRAPDFPQRHHDHHRFRGRVFDDMSRAFVPHGISYPPATPLVPPPFVPAMPIPSWAPFPTPLGTPPTWIPGAQRRDDDDDKSGSIIRGTHLPHEHRAWSSGSREQDADDEDDGVFGMSPT</sequence>
<keyword evidence="11" id="KW-0812">Transmembrane</keyword>
<dbReference type="Pfam" id="PF03828">
    <property type="entry name" value="PAP_assoc"/>
    <property type="match status" value="1"/>
</dbReference>
<dbReference type="PANTHER" id="PTHR12271">
    <property type="entry name" value="POLY A POLYMERASE CID PAP -RELATED"/>
    <property type="match status" value="1"/>
</dbReference>
<evidence type="ECO:0000256" key="1">
    <source>
        <dbReference type="ARBA" id="ARBA00001936"/>
    </source>
</evidence>
<dbReference type="EMBL" id="CP119920">
    <property type="protein sequence ID" value="WFD16780.1"/>
    <property type="molecule type" value="Genomic_DNA"/>
</dbReference>
<keyword evidence="14" id="KW-0548">Nucleotidyltransferase</keyword>
<protein>
    <recommendedName>
        <fullName evidence="5">polynucleotide adenylyltransferase</fullName>
        <ecNumber evidence="5">2.7.7.19</ecNumber>
    </recommendedName>
</protein>
<comment type="cofactor">
    <cofactor evidence="1">
        <name>Mn(2+)</name>
        <dbReference type="ChEBI" id="CHEBI:29035"/>
    </cofactor>
</comment>
<dbReference type="EC" id="2.7.7.19" evidence="5"/>
<dbReference type="GO" id="GO:0010605">
    <property type="term" value="P:negative regulation of macromolecule metabolic process"/>
    <property type="evidence" value="ECO:0007669"/>
    <property type="project" value="UniProtKB-ARBA"/>
</dbReference>
<evidence type="ECO:0000256" key="6">
    <source>
        <dbReference type="ARBA" id="ARBA00022490"/>
    </source>
</evidence>
<organism evidence="14 15">
    <name type="scientific">Malassezia arunalokei</name>
    <dbReference type="NCBI Taxonomy" id="1514897"/>
    <lineage>
        <taxon>Eukaryota</taxon>
        <taxon>Fungi</taxon>
        <taxon>Dikarya</taxon>
        <taxon>Basidiomycota</taxon>
        <taxon>Ustilaginomycotina</taxon>
        <taxon>Malasseziomycetes</taxon>
        <taxon>Malasseziales</taxon>
        <taxon>Malasseziaceae</taxon>
        <taxon>Malassezia</taxon>
    </lineage>
</organism>
<dbReference type="Gene3D" id="1.10.1410.10">
    <property type="match status" value="1"/>
</dbReference>
<keyword evidence="9" id="KW-0460">Magnesium</keyword>
<evidence type="ECO:0000256" key="8">
    <source>
        <dbReference type="ARBA" id="ARBA00022723"/>
    </source>
</evidence>
<accession>A0AAJ6CMV9</accession>
<keyword evidence="11" id="KW-0472">Membrane</keyword>
<dbReference type="AlphaFoldDB" id="A0AAJ6CMV9"/>
<feature type="domain" description="Poly(A) RNA polymerase mitochondrial-like central palm" evidence="13">
    <location>
        <begin position="68"/>
        <end position="212"/>
    </location>
</feature>
<feature type="domain" description="PAP-associated" evidence="12">
    <location>
        <begin position="309"/>
        <end position="360"/>
    </location>
</feature>
<feature type="transmembrane region" description="Helical" evidence="11">
    <location>
        <begin position="239"/>
        <end position="259"/>
    </location>
</feature>
<evidence type="ECO:0000256" key="9">
    <source>
        <dbReference type="ARBA" id="ARBA00022842"/>
    </source>
</evidence>
<dbReference type="InterPro" id="IPR043519">
    <property type="entry name" value="NT_sf"/>
</dbReference>
<dbReference type="GO" id="GO:0046872">
    <property type="term" value="F:metal ion binding"/>
    <property type="evidence" value="ECO:0007669"/>
    <property type="project" value="UniProtKB-KW"/>
</dbReference>
<comment type="similarity">
    <text evidence="4">Belongs to the DNA polymerase type-B-like family.</text>
</comment>
<dbReference type="GO" id="GO:0005737">
    <property type="term" value="C:cytoplasm"/>
    <property type="evidence" value="ECO:0007669"/>
    <property type="project" value="UniProtKB-SubCell"/>
</dbReference>
<reference evidence="14 15" key="1">
    <citation type="submission" date="2023-03" db="EMBL/GenBank/DDBJ databases">
        <title>Mating type loci evolution in Malassezia.</title>
        <authorList>
            <person name="Coelho M.A."/>
        </authorList>
    </citation>
    <scope>NUCLEOTIDE SEQUENCE [LARGE SCALE GENOMIC DNA]</scope>
    <source>
        <strain evidence="14 15">CBS 13387</strain>
    </source>
</reference>
<dbReference type="SUPFAM" id="SSF81631">
    <property type="entry name" value="PAP/OAS1 substrate-binding domain"/>
    <property type="match status" value="1"/>
</dbReference>
<dbReference type="GO" id="GO:0031123">
    <property type="term" value="P:RNA 3'-end processing"/>
    <property type="evidence" value="ECO:0007669"/>
    <property type="project" value="TreeGrafter"/>
</dbReference>
<keyword evidence="15" id="KW-1185">Reference proteome</keyword>